<dbReference type="Pfam" id="PF00672">
    <property type="entry name" value="HAMP"/>
    <property type="match status" value="1"/>
</dbReference>
<keyword evidence="4" id="KW-1003">Cell membrane</keyword>
<dbReference type="SUPFAM" id="SSF55874">
    <property type="entry name" value="ATPase domain of HSP90 chaperone/DNA topoisomerase II/histidine kinase"/>
    <property type="match status" value="1"/>
</dbReference>
<keyword evidence="13 14" id="KW-0472">Membrane</keyword>
<dbReference type="EMBL" id="AP012342">
    <property type="protein sequence ID" value="BAM05816.1"/>
    <property type="molecule type" value="Genomic_DNA"/>
</dbReference>
<dbReference type="Pfam" id="PF00512">
    <property type="entry name" value="HisKA"/>
    <property type="match status" value="1"/>
</dbReference>
<evidence type="ECO:0000256" key="14">
    <source>
        <dbReference type="SAM" id="Phobius"/>
    </source>
</evidence>
<evidence type="ECO:0000256" key="3">
    <source>
        <dbReference type="ARBA" id="ARBA00012438"/>
    </source>
</evidence>
<evidence type="ECO:0000256" key="2">
    <source>
        <dbReference type="ARBA" id="ARBA00004651"/>
    </source>
</evidence>
<feature type="domain" description="Histidine kinase" evidence="15">
    <location>
        <begin position="243"/>
        <end position="474"/>
    </location>
</feature>
<gene>
    <name evidence="17" type="ordered locus">LFE_0087</name>
</gene>
<accession>I0IKL7</accession>
<evidence type="ECO:0000313" key="18">
    <source>
        <dbReference type="Proteomes" id="UP000007382"/>
    </source>
</evidence>
<dbReference type="AlphaFoldDB" id="I0IKL7"/>
<dbReference type="SMART" id="SM00388">
    <property type="entry name" value="HisKA"/>
    <property type="match status" value="1"/>
</dbReference>
<dbReference type="PRINTS" id="PR00344">
    <property type="entry name" value="BCTRLSENSOR"/>
</dbReference>
<dbReference type="GO" id="GO:0005886">
    <property type="term" value="C:plasma membrane"/>
    <property type="evidence" value="ECO:0007669"/>
    <property type="project" value="UniProtKB-SubCell"/>
</dbReference>
<dbReference type="Proteomes" id="UP000007382">
    <property type="component" value="Chromosome"/>
</dbReference>
<dbReference type="GO" id="GO:0005524">
    <property type="term" value="F:ATP binding"/>
    <property type="evidence" value="ECO:0007669"/>
    <property type="project" value="UniProtKB-KW"/>
</dbReference>
<comment type="subcellular location">
    <subcellularLocation>
        <location evidence="2">Cell membrane</location>
        <topology evidence="2">Multi-pass membrane protein</topology>
    </subcellularLocation>
</comment>
<dbReference type="SMART" id="SM00304">
    <property type="entry name" value="HAMP"/>
    <property type="match status" value="1"/>
</dbReference>
<dbReference type="SUPFAM" id="SSF47384">
    <property type="entry name" value="Homodimeric domain of signal transducing histidine kinase"/>
    <property type="match status" value="1"/>
</dbReference>
<dbReference type="CDD" id="cd06225">
    <property type="entry name" value="HAMP"/>
    <property type="match status" value="1"/>
</dbReference>
<dbReference type="KEGG" id="lfc:LFE_0087"/>
<dbReference type="STRING" id="1162668.LFE_0087"/>
<dbReference type="HOGENOM" id="CLU_561258_0_0_0"/>
<evidence type="ECO:0000259" key="16">
    <source>
        <dbReference type="PROSITE" id="PS50885"/>
    </source>
</evidence>
<dbReference type="PANTHER" id="PTHR45528:SF1">
    <property type="entry name" value="SENSOR HISTIDINE KINASE CPXA"/>
    <property type="match status" value="1"/>
</dbReference>
<evidence type="ECO:0000256" key="9">
    <source>
        <dbReference type="ARBA" id="ARBA00022777"/>
    </source>
</evidence>
<dbReference type="PANTHER" id="PTHR45528">
    <property type="entry name" value="SENSOR HISTIDINE KINASE CPXA"/>
    <property type="match status" value="1"/>
</dbReference>
<feature type="domain" description="HAMP" evidence="16">
    <location>
        <begin position="183"/>
        <end position="228"/>
    </location>
</feature>
<comment type="catalytic activity">
    <reaction evidence="1">
        <text>ATP + protein L-histidine = ADP + protein N-phospho-L-histidine.</text>
        <dbReference type="EC" id="2.7.13.3"/>
    </reaction>
</comment>
<dbReference type="RefSeq" id="WP_014448311.1">
    <property type="nucleotide sequence ID" value="NC_017094.1"/>
</dbReference>
<name>I0IKL7_LEPFC</name>
<keyword evidence="11 14" id="KW-1133">Transmembrane helix</keyword>
<evidence type="ECO:0000256" key="12">
    <source>
        <dbReference type="ARBA" id="ARBA00023012"/>
    </source>
</evidence>
<dbReference type="Gene3D" id="6.10.340.10">
    <property type="match status" value="1"/>
</dbReference>
<dbReference type="PATRIC" id="fig|1162668.3.peg.103"/>
<dbReference type="PROSITE" id="PS50885">
    <property type="entry name" value="HAMP"/>
    <property type="match status" value="1"/>
</dbReference>
<evidence type="ECO:0000256" key="13">
    <source>
        <dbReference type="ARBA" id="ARBA00023136"/>
    </source>
</evidence>
<dbReference type="InterPro" id="IPR003661">
    <property type="entry name" value="HisK_dim/P_dom"/>
</dbReference>
<keyword evidence="18" id="KW-1185">Reference proteome</keyword>
<evidence type="ECO:0000256" key="1">
    <source>
        <dbReference type="ARBA" id="ARBA00000085"/>
    </source>
</evidence>
<proteinExistence type="predicted"/>
<dbReference type="CDD" id="cd00082">
    <property type="entry name" value="HisKA"/>
    <property type="match status" value="1"/>
</dbReference>
<organism evidence="17 18">
    <name type="scientific">Leptospirillum ferrooxidans (strain C2-3)</name>
    <dbReference type="NCBI Taxonomy" id="1162668"/>
    <lineage>
        <taxon>Bacteria</taxon>
        <taxon>Pseudomonadati</taxon>
        <taxon>Nitrospirota</taxon>
        <taxon>Nitrospiria</taxon>
        <taxon>Nitrospirales</taxon>
        <taxon>Nitrospiraceae</taxon>
        <taxon>Leptospirillum</taxon>
    </lineage>
</organism>
<dbReference type="Gene3D" id="3.30.565.10">
    <property type="entry name" value="Histidine kinase-like ATPase, C-terminal domain"/>
    <property type="match status" value="1"/>
</dbReference>
<dbReference type="InterPro" id="IPR003660">
    <property type="entry name" value="HAMP_dom"/>
</dbReference>
<keyword evidence="12" id="KW-0902">Two-component regulatory system</keyword>
<sequence>MNKNLLVKLFLVSLAVSFIMDTVIVGSIRMLNETGEGPIRNPAIRFMARVIEKGSSYQQTLQSFEAMRARIGLRVLPVWIVDGSGKIDAQISSGPLPVAWNDLTKPRIIHGIAAHYRSFQLTPDMMILRLKAPRPTYLLVKIPQTGAIRRGFLGWTIFLFATMAASAFAGLLITFVYLRQKSREAKQILGRLEKGDLKARFPISRLDELGSLMTDFNRMANAIESLVSRVEDTDRSRQELLHELGHDLRTPMTSLKAAVDTIADHSETMSPAHRERFLKIIRSESEYFLRMIDDLFFIAEVGDPKYRKTAENIDLTALVQSEIRIVEEGVTPEKEAVDFQFNSPESPIILSGDPVLLKRMMRNALQNARRYAASKVEIELESVKKNHDGGSMARIVIRDDGSGISSEDAILFGKRRPRKLSCENDLSNSEISLGLGSVIMSAIASVHGGRIAISNRQKSDPVSQGTELVIELPV</sequence>
<dbReference type="PROSITE" id="PS50109">
    <property type="entry name" value="HIS_KIN"/>
    <property type="match status" value="1"/>
</dbReference>
<reference evidence="18" key="2">
    <citation type="submission" date="2012-03" db="EMBL/GenBank/DDBJ databases">
        <title>The complete genome sequence of the pioneer microbe on fresh volcanic deposit, Leptospirillum ferrooxidans strain C2-3.</title>
        <authorList>
            <person name="Fujimura R."/>
            <person name="Sato Y."/>
            <person name="Nishizawa T."/>
            <person name="Nanba K."/>
            <person name="Oshima K."/>
            <person name="Hattori M."/>
            <person name="Kamijo T."/>
            <person name="Ohta H."/>
        </authorList>
    </citation>
    <scope>NUCLEOTIDE SEQUENCE [LARGE SCALE GENOMIC DNA]</scope>
    <source>
        <strain evidence="18">C2-3</strain>
    </source>
</reference>
<dbReference type="InterPro" id="IPR050398">
    <property type="entry name" value="HssS/ArlS-like"/>
</dbReference>
<keyword evidence="8" id="KW-0547">Nucleotide-binding</keyword>
<keyword evidence="6" id="KW-0808">Transferase</keyword>
<evidence type="ECO:0000256" key="7">
    <source>
        <dbReference type="ARBA" id="ARBA00022692"/>
    </source>
</evidence>
<dbReference type="eggNOG" id="COG2205">
    <property type="taxonomic scope" value="Bacteria"/>
</dbReference>
<dbReference type="GO" id="GO:0000155">
    <property type="term" value="F:phosphorelay sensor kinase activity"/>
    <property type="evidence" value="ECO:0007669"/>
    <property type="project" value="InterPro"/>
</dbReference>
<evidence type="ECO:0000313" key="17">
    <source>
        <dbReference type="EMBL" id="BAM05816.1"/>
    </source>
</evidence>
<dbReference type="Gene3D" id="1.10.287.130">
    <property type="match status" value="1"/>
</dbReference>
<dbReference type="InterPro" id="IPR003594">
    <property type="entry name" value="HATPase_dom"/>
</dbReference>
<dbReference type="SUPFAM" id="SSF158472">
    <property type="entry name" value="HAMP domain-like"/>
    <property type="match status" value="1"/>
</dbReference>
<evidence type="ECO:0000256" key="8">
    <source>
        <dbReference type="ARBA" id="ARBA00022741"/>
    </source>
</evidence>
<dbReference type="InterPro" id="IPR005467">
    <property type="entry name" value="His_kinase_dom"/>
</dbReference>
<dbReference type="InterPro" id="IPR004358">
    <property type="entry name" value="Sig_transdc_His_kin-like_C"/>
</dbReference>
<evidence type="ECO:0000256" key="4">
    <source>
        <dbReference type="ARBA" id="ARBA00022475"/>
    </source>
</evidence>
<evidence type="ECO:0000256" key="11">
    <source>
        <dbReference type="ARBA" id="ARBA00022989"/>
    </source>
</evidence>
<dbReference type="eggNOG" id="COG3850">
    <property type="taxonomic scope" value="Bacteria"/>
</dbReference>
<evidence type="ECO:0000256" key="10">
    <source>
        <dbReference type="ARBA" id="ARBA00022840"/>
    </source>
</evidence>
<evidence type="ECO:0000259" key="15">
    <source>
        <dbReference type="PROSITE" id="PS50109"/>
    </source>
</evidence>
<dbReference type="InterPro" id="IPR036890">
    <property type="entry name" value="HATPase_C_sf"/>
</dbReference>
<feature type="transmembrane region" description="Helical" evidence="14">
    <location>
        <begin position="152"/>
        <end position="178"/>
    </location>
</feature>
<keyword evidence="7 14" id="KW-0812">Transmembrane</keyword>
<dbReference type="SMART" id="SM00387">
    <property type="entry name" value="HATPase_c"/>
    <property type="match status" value="1"/>
</dbReference>
<dbReference type="EC" id="2.7.13.3" evidence="3"/>
<protein>
    <recommendedName>
        <fullName evidence="3">histidine kinase</fullName>
        <ecNumber evidence="3">2.7.13.3</ecNumber>
    </recommendedName>
</protein>
<evidence type="ECO:0000256" key="6">
    <source>
        <dbReference type="ARBA" id="ARBA00022679"/>
    </source>
</evidence>
<keyword evidence="9" id="KW-0418">Kinase</keyword>
<keyword evidence="10" id="KW-0067">ATP-binding</keyword>
<dbReference type="Pfam" id="PF02518">
    <property type="entry name" value="HATPase_c"/>
    <property type="match status" value="1"/>
</dbReference>
<keyword evidence="5" id="KW-0597">Phosphoprotein</keyword>
<dbReference type="InterPro" id="IPR036097">
    <property type="entry name" value="HisK_dim/P_sf"/>
</dbReference>
<reference evidence="17 18" key="1">
    <citation type="journal article" date="2012" name="J. Bacteriol.">
        <title>Complete Genome Sequence of Leptospirillum ferrooxidans Strain C2-3, Isolated from a Fresh Volcanic Ash Deposit on the Island of Miyake, Japan.</title>
        <authorList>
            <person name="Fujimura R."/>
            <person name="Sato Y."/>
            <person name="Nishizawa T."/>
            <person name="Oshima K."/>
            <person name="Kim S.-W."/>
            <person name="Hattori M."/>
            <person name="Kamijo T."/>
            <person name="Ohta H."/>
        </authorList>
    </citation>
    <scope>NUCLEOTIDE SEQUENCE [LARGE SCALE GENOMIC DNA]</scope>
    <source>
        <strain evidence="17 18">C2-3</strain>
    </source>
</reference>
<dbReference type="OrthoDB" id="9811834at2"/>
<evidence type="ECO:0000256" key="5">
    <source>
        <dbReference type="ARBA" id="ARBA00022553"/>
    </source>
</evidence>